<reference evidence="1" key="1">
    <citation type="journal article" date="2014" name="Front. Microbiol.">
        <title>High frequency of phylogenetically diverse reductive dehalogenase-homologous genes in deep subseafloor sedimentary metagenomes.</title>
        <authorList>
            <person name="Kawai M."/>
            <person name="Futagami T."/>
            <person name="Toyoda A."/>
            <person name="Takaki Y."/>
            <person name="Nishi S."/>
            <person name="Hori S."/>
            <person name="Arai W."/>
            <person name="Tsubouchi T."/>
            <person name="Morono Y."/>
            <person name="Uchiyama I."/>
            <person name="Ito T."/>
            <person name="Fujiyama A."/>
            <person name="Inagaki F."/>
            <person name="Takami H."/>
        </authorList>
    </citation>
    <scope>NUCLEOTIDE SEQUENCE</scope>
    <source>
        <strain evidence="1">Expedition CK06-06</strain>
    </source>
</reference>
<gene>
    <name evidence="1" type="ORF">S06H3_49577</name>
</gene>
<sequence length="65" mass="7326">MNKLKITLEWEFSIPEGANLVGEAAELTTLFESLGFSFFEALGNKLDHPAHKYASSLKLLNWEID</sequence>
<evidence type="ECO:0000313" key="1">
    <source>
        <dbReference type="EMBL" id="GAI36257.1"/>
    </source>
</evidence>
<comment type="caution">
    <text evidence="1">The sequence shown here is derived from an EMBL/GenBank/DDBJ whole genome shotgun (WGS) entry which is preliminary data.</text>
</comment>
<accession>X1MX14</accession>
<name>X1MX14_9ZZZZ</name>
<proteinExistence type="predicted"/>
<protein>
    <submittedName>
        <fullName evidence="1">Uncharacterized protein</fullName>
    </submittedName>
</protein>
<organism evidence="1">
    <name type="scientific">marine sediment metagenome</name>
    <dbReference type="NCBI Taxonomy" id="412755"/>
    <lineage>
        <taxon>unclassified sequences</taxon>
        <taxon>metagenomes</taxon>
        <taxon>ecological metagenomes</taxon>
    </lineage>
</organism>
<dbReference type="EMBL" id="BARV01031311">
    <property type="protein sequence ID" value="GAI36257.1"/>
    <property type="molecule type" value="Genomic_DNA"/>
</dbReference>
<dbReference type="AlphaFoldDB" id="X1MX14"/>